<dbReference type="AlphaFoldDB" id="A0A0F9H0P7"/>
<organism evidence="1">
    <name type="scientific">marine sediment metagenome</name>
    <dbReference type="NCBI Taxonomy" id="412755"/>
    <lineage>
        <taxon>unclassified sequences</taxon>
        <taxon>metagenomes</taxon>
        <taxon>ecological metagenomes</taxon>
    </lineage>
</organism>
<feature type="non-terminal residue" evidence="1">
    <location>
        <position position="357"/>
    </location>
</feature>
<dbReference type="Gene3D" id="3.30.420.280">
    <property type="match status" value="1"/>
</dbReference>
<name>A0A0F9H0P7_9ZZZZ</name>
<accession>A0A0F9H0P7</accession>
<gene>
    <name evidence="1" type="ORF">LCGC14_1843720</name>
</gene>
<dbReference type="Pfam" id="PF03237">
    <property type="entry name" value="Terminase_6N"/>
    <property type="match status" value="1"/>
</dbReference>
<reference evidence="1" key="1">
    <citation type="journal article" date="2015" name="Nature">
        <title>Complex archaea that bridge the gap between prokaryotes and eukaryotes.</title>
        <authorList>
            <person name="Spang A."/>
            <person name="Saw J.H."/>
            <person name="Jorgensen S.L."/>
            <person name="Zaremba-Niedzwiedzka K."/>
            <person name="Martijn J."/>
            <person name="Lind A.E."/>
            <person name="van Eijk R."/>
            <person name="Schleper C."/>
            <person name="Guy L."/>
            <person name="Ettema T.J."/>
        </authorList>
    </citation>
    <scope>NUCLEOTIDE SEQUENCE</scope>
</reference>
<evidence type="ECO:0000313" key="1">
    <source>
        <dbReference type="EMBL" id="KKL96511.1"/>
    </source>
</evidence>
<sequence>MNDLPTVSELRASKPHLTPVVNLTDADGQLRALYALQPKQIEAYNLTPLARPHGQDGPVHIGFGGAAGGGKSHLARVIATSVAFSWPGSSTLIYRETKDDVKKNHVEPFKLEVPQYFEGQKLWSFADMCLTWFNGSKTYFGYLQHADDVKRAQGPAFDCMIFEEATFYTWFMISWLTGNRLRSSVDGTEPFAFYPSNPGGRGMAWYKRLFIQRRFRGAERPEDYAFIQAKLADNIELEIRNPSYRRKLDTLPEPHRSWQRDGNFAAGAGSAFSNIDWKRHLVDPFPIPDYWLQFGSFDWGYRHPFSFGHYTVTEDGALFKIETVTGVRLLPHEQIQRIKSIVPVEKLHYVVSGHDAW</sequence>
<evidence type="ECO:0008006" key="2">
    <source>
        <dbReference type="Google" id="ProtNLM"/>
    </source>
</evidence>
<dbReference type="Gene3D" id="3.40.50.300">
    <property type="entry name" value="P-loop containing nucleotide triphosphate hydrolases"/>
    <property type="match status" value="1"/>
</dbReference>
<comment type="caution">
    <text evidence="1">The sequence shown here is derived from an EMBL/GenBank/DDBJ whole genome shotgun (WGS) entry which is preliminary data.</text>
</comment>
<dbReference type="InterPro" id="IPR027417">
    <property type="entry name" value="P-loop_NTPase"/>
</dbReference>
<proteinExistence type="predicted"/>
<protein>
    <recommendedName>
        <fullName evidence="2">Phage terminase large subunit N-terminal domain-containing protein</fullName>
    </recommendedName>
</protein>
<dbReference type="EMBL" id="LAZR01018414">
    <property type="protein sequence ID" value="KKL96511.1"/>
    <property type="molecule type" value="Genomic_DNA"/>
</dbReference>